<gene>
    <name evidence="7" type="ORF">FYJ60_01940</name>
</gene>
<dbReference type="GO" id="GO:0005737">
    <property type="term" value="C:cytoplasm"/>
    <property type="evidence" value="ECO:0007669"/>
    <property type="project" value="TreeGrafter"/>
</dbReference>
<dbReference type="Gene3D" id="3.90.79.10">
    <property type="entry name" value="Nucleoside Triphosphate Pyrophosphohydrolase"/>
    <property type="match status" value="2"/>
</dbReference>
<evidence type="ECO:0000256" key="4">
    <source>
        <dbReference type="ARBA" id="ARBA00022801"/>
    </source>
</evidence>
<accession>A0A7X2TMF1</accession>
<keyword evidence="3" id="KW-0479">Metal-binding</keyword>
<dbReference type="InterPro" id="IPR003562">
    <property type="entry name" value="Mutator_MutX_prot"/>
</dbReference>
<dbReference type="AlphaFoldDB" id="A0A7X2TMF1"/>
<dbReference type="PANTHER" id="PTHR43758:SF2">
    <property type="entry name" value="OXIDIZED PURINE NUCLEOSIDE TRIPHOSPHATE HYDROLASE"/>
    <property type="match status" value="1"/>
</dbReference>
<organism evidence="7 8">
    <name type="scientific">Bilifractor porci</name>
    <dbReference type="NCBI Taxonomy" id="2606636"/>
    <lineage>
        <taxon>Bacteria</taxon>
        <taxon>Bacillati</taxon>
        <taxon>Bacillota</taxon>
        <taxon>Clostridia</taxon>
        <taxon>Lachnospirales</taxon>
        <taxon>Lachnospiraceae</taxon>
        <taxon>Bilifractor</taxon>
    </lineage>
</organism>
<evidence type="ECO:0000256" key="5">
    <source>
        <dbReference type="ARBA" id="ARBA00022842"/>
    </source>
</evidence>
<dbReference type="PROSITE" id="PS00893">
    <property type="entry name" value="NUDIX_BOX"/>
    <property type="match status" value="2"/>
</dbReference>
<protein>
    <submittedName>
        <fullName evidence="7">NUDIX domain-containing protein</fullName>
    </submittedName>
</protein>
<dbReference type="EMBL" id="VUMV01000001">
    <property type="protein sequence ID" value="MST81097.1"/>
    <property type="molecule type" value="Genomic_DNA"/>
</dbReference>
<evidence type="ECO:0000313" key="8">
    <source>
        <dbReference type="Proteomes" id="UP000466864"/>
    </source>
</evidence>
<dbReference type="PRINTS" id="PR01402">
    <property type="entry name" value="MUTATORMUTX"/>
</dbReference>
<evidence type="ECO:0000256" key="1">
    <source>
        <dbReference type="ARBA" id="ARBA00001946"/>
    </source>
</evidence>
<comment type="similarity">
    <text evidence="2">Belongs to the Nudix hydrolase family.</text>
</comment>
<comment type="cofactor">
    <cofactor evidence="1">
        <name>Mg(2+)</name>
        <dbReference type="ChEBI" id="CHEBI:18420"/>
    </cofactor>
</comment>
<dbReference type="InterPro" id="IPR020084">
    <property type="entry name" value="NUDIX_hydrolase_CS"/>
</dbReference>
<dbReference type="Pfam" id="PF00293">
    <property type="entry name" value="NUDIX"/>
    <property type="match status" value="2"/>
</dbReference>
<feature type="domain" description="Nudix hydrolase" evidence="6">
    <location>
        <begin position="189"/>
        <end position="339"/>
    </location>
</feature>
<comment type="caution">
    <text evidence="7">The sequence shown here is derived from an EMBL/GenBank/DDBJ whole genome shotgun (WGS) entry which is preliminary data.</text>
</comment>
<evidence type="ECO:0000313" key="7">
    <source>
        <dbReference type="EMBL" id="MST81097.1"/>
    </source>
</evidence>
<feature type="domain" description="Nudix hydrolase" evidence="6">
    <location>
        <begin position="7"/>
        <end position="135"/>
    </location>
</feature>
<dbReference type="RefSeq" id="WP_154456891.1">
    <property type="nucleotide sequence ID" value="NZ_VUMV01000001.1"/>
</dbReference>
<evidence type="ECO:0000256" key="3">
    <source>
        <dbReference type="ARBA" id="ARBA00022723"/>
    </source>
</evidence>
<keyword evidence="5" id="KW-0460">Magnesium</keyword>
<evidence type="ECO:0000256" key="2">
    <source>
        <dbReference type="ARBA" id="ARBA00005582"/>
    </source>
</evidence>
<dbReference type="PROSITE" id="PS51462">
    <property type="entry name" value="NUDIX"/>
    <property type="match status" value="2"/>
</dbReference>
<reference evidence="7 8" key="1">
    <citation type="submission" date="2019-08" db="EMBL/GenBank/DDBJ databases">
        <title>In-depth cultivation of the pig gut microbiome towards novel bacterial diversity and tailored functional studies.</title>
        <authorList>
            <person name="Wylensek D."/>
            <person name="Hitch T.C.A."/>
            <person name="Clavel T."/>
        </authorList>
    </citation>
    <scope>NUCLEOTIDE SEQUENCE [LARGE SCALE GENOMIC DNA]</scope>
    <source>
        <strain evidence="7 8">Oil+RF-744-WCA-WT-13</strain>
    </source>
</reference>
<dbReference type="GO" id="GO:0008413">
    <property type="term" value="F:8-oxo-7,8-dihydroguanosine triphosphate pyrophosphatase activity"/>
    <property type="evidence" value="ECO:0007669"/>
    <property type="project" value="InterPro"/>
</dbReference>
<evidence type="ECO:0000259" key="6">
    <source>
        <dbReference type="PROSITE" id="PS51462"/>
    </source>
</evidence>
<dbReference type="CDD" id="cd18886">
    <property type="entry name" value="NUDIX_MutT_Nudt1"/>
    <property type="match status" value="1"/>
</dbReference>
<dbReference type="PANTHER" id="PTHR43758">
    <property type="entry name" value="7,8-DIHYDRO-8-OXOGUANINE TRIPHOSPHATASE"/>
    <property type="match status" value="1"/>
</dbReference>
<proteinExistence type="inferred from homology"/>
<sequence length="347" mass="40234">MAHHQINAELSTLCYLEKNGQYLMLHRTVKKNDVNHDKWIGVGGHFEQDESPEECVLREVKEETGYTLTSWRYRGIVTFVSGKGSMEYMSLFTADGFEGTEAPCDEGELEWVDIEKVWKLNLWAGDKIFFRLLDEQEPFFSLKLVYDAADVLKTASLNGKPMELFDVLDEDGNKTGKVQERGVVHREGDWHRTAHIWIARRKEAGGDWEFLLQKRSMEKDSNPGKYDISAAGHISAGEERIPAALRELKEELGITAEESNLEPVGVQKISYEKVFYKKPFRDRELADLYLFRKPVDTDELRLQKGEVDEVRWFPAEYVLQKARTEPEHREFCIYPDEVEKIIHALQK</sequence>
<keyword evidence="4" id="KW-0378">Hydrolase</keyword>
<dbReference type="SUPFAM" id="SSF55811">
    <property type="entry name" value="Nudix"/>
    <property type="match status" value="2"/>
</dbReference>
<dbReference type="CDD" id="cd04692">
    <property type="entry name" value="NUDIX_Hydrolase"/>
    <property type="match status" value="1"/>
</dbReference>
<dbReference type="InterPro" id="IPR015797">
    <property type="entry name" value="NUDIX_hydrolase-like_dom_sf"/>
</dbReference>
<dbReference type="GO" id="GO:0046872">
    <property type="term" value="F:metal ion binding"/>
    <property type="evidence" value="ECO:0007669"/>
    <property type="project" value="UniProtKB-KW"/>
</dbReference>
<dbReference type="Proteomes" id="UP000466864">
    <property type="component" value="Unassembled WGS sequence"/>
</dbReference>
<name>A0A7X2TMF1_9FIRM</name>
<dbReference type="GO" id="GO:0006281">
    <property type="term" value="P:DNA repair"/>
    <property type="evidence" value="ECO:0007669"/>
    <property type="project" value="InterPro"/>
</dbReference>
<keyword evidence="8" id="KW-1185">Reference proteome</keyword>
<dbReference type="InterPro" id="IPR000086">
    <property type="entry name" value="NUDIX_hydrolase_dom"/>
</dbReference>